<dbReference type="Gene3D" id="1.10.760.10">
    <property type="entry name" value="Cytochrome c-like domain"/>
    <property type="match status" value="1"/>
</dbReference>
<evidence type="ECO:0000256" key="2">
    <source>
        <dbReference type="ARBA" id="ARBA00022723"/>
    </source>
</evidence>
<evidence type="ECO:0000256" key="5">
    <source>
        <dbReference type="SAM" id="SignalP"/>
    </source>
</evidence>
<dbReference type="Pfam" id="PF00034">
    <property type="entry name" value="Cytochrom_C"/>
    <property type="match status" value="1"/>
</dbReference>
<protein>
    <recommendedName>
        <fullName evidence="6">Cytochrome c domain-containing protein</fullName>
    </recommendedName>
</protein>
<gene>
    <name evidence="7" type="ORF">Rhal01_02892</name>
</gene>
<evidence type="ECO:0000256" key="3">
    <source>
        <dbReference type="ARBA" id="ARBA00023004"/>
    </source>
</evidence>
<feature type="domain" description="Cytochrome c" evidence="6">
    <location>
        <begin position="17"/>
        <end position="107"/>
    </location>
</feature>
<keyword evidence="2 4" id="KW-0479">Metal-binding</keyword>
<evidence type="ECO:0000313" key="8">
    <source>
        <dbReference type="Proteomes" id="UP001424741"/>
    </source>
</evidence>
<keyword evidence="8" id="KW-1185">Reference proteome</keyword>
<dbReference type="EMBL" id="BAABRL010000009">
    <property type="protein sequence ID" value="GAA5496707.1"/>
    <property type="molecule type" value="Genomic_DNA"/>
</dbReference>
<dbReference type="InterPro" id="IPR051459">
    <property type="entry name" value="Cytochrome_c-type_DH"/>
</dbReference>
<name>A0ABP9V221_9BACT</name>
<keyword evidence="1 4" id="KW-0349">Heme</keyword>
<dbReference type="SUPFAM" id="SSF46626">
    <property type="entry name" value="Cytochrome c"/>
    <property type="match status" value="1"/>
</dbReference>
<evidence type="ECO:0000256" key="4">
    <source>
        <dbReference type="PROSITE-ProRule" id="PRU00433"/>
    </source>
</evidence>
<dbReference type="InterPro" id="IPR036909">
    <property type="entry name" value="Cyt_c-like_dom_sf"/>
</dbReference>
<evidence type="ECO:0000259" key="6">
    <source>
        <dbReference type="PROSITE" id="PS51007"/>
    </source>
</evidence>
<evidence type="ECO:0000313" key="7">
    <source>
        <dbReference type="EMBL" id="GAA5496707.1"/>
    </source>
</evidence>
<dbReference type="PROSITE" id="PS51007">
    <property type="entry name" value="CYTC"/>
    <property type="match status" value="1"/>
</dbReference>
<feature type="signal peptide" evidence="5">
    <location>
        <begin position="1"/>
        <end position="19"/>
    </location>
</feature>
<dbReference type="RefSeq" id="WP_346189331.1">
    <property type="nucleotide sequence ID" value="NZ_BAABRL010000009.1"/>
</dbReference>
<dbReference type="Proteomes" id="UP001424741">
    <property type="component" value="Unassembled WGS sequence"/>
</dbReference>
<evidence type="ECO:0000256" key="1">
    <source>
        <dbReference type="ARBA" id="ARBA00022617"/>
    </source>
</evidence>
<proteinExistence type="predicted"/>
<dbReference type="InterPro" id="IPR009056">
    <property type="entry name" value="Cyt_c-like_dom"/>
</dbReference>
<feature type="chain" id="PRO_5047437415" description="Cytochrome c domain-containing protein" evidence="5">
    <location>
        <begin position="20"/>
        <end position="148"/>
    </location>
</feature>
<reference evidence="7 8" key="1">
    <citation type="submission" date="2024-02" db="EMBL/GenBank/DDBJ databases">
        <title>Rubritalea halochordaticola NBRC 107102.</title>
        <authorList>
            <person name="Ichikawa N."/>
            <person name="Katano-Makiyama Y."/>
            <person name="Hidaka K."/>
        </authorList>
    </citation>
    <scope>NUCLEOTIDE SEQUENCE [LARGE SCALE GENOMIC DNA]</scope>
    <source>
        <strain evidence="7 8">NBRC 107102</strain>
    </source>
</reference>
<sequence length="148" mass="15999">MKKLVLFAAVLAAPFSLQADDGQTAYQTCMACHGADGKGVKAGPNTMAPTLAGSKLVNGNPELLAKIILKGIHKEDQKYMMMMAPLEAVYADDQKLADVINYVRNSFGNKNEKKVTAEDAKKYREAAKDIKAPLKRADLEKAAAKKAE</sequence>
<organism evidence="7 8">
    <name type="scientific">Rubritalea halochordaticola</name>
    <dbReference type="NCBI Taxonomy" id="714537"/>
    <lineage>
        <taxon>Bacteria</taxon>
        <taxon>Pseudomonadati</taxon>
        <taxon>Verrucomicrobiota</taxon>
        <taxon>Verrucomicrobiia</taxon>
        <taxon>Verrucomicrobiales</taxon>
        <taxon>Rubritaleaceae</taxon>
        <taxon>Rubritalea</taxon>
    </lineage>
</organism>
<comment type="caution">
    <text evidence="7">The sequence shown here is derived from an EMBL/GenBank/DDBJ whole genome shotgun (WGS) entry which is preliminary data.</text>
</comment>
<keyword evidence="3 4" id="KW-0408">Iron</keyword>
<dbReference type="PANTHER" id="PTHR35008:SF9">
    <property type="entry name" value="CYTOCHROME C DOMAIN-CONTAINING PROTEIN"/>
    <property type="match status" value="1"/>
</dbReference>
<accession>A0ABP9V221</accession>
<keyword evidence="5" id="KW-0732">Signal</keyword>
<dbReference type="PANTHER" id="PTHR35008">
    <property type="entry name" value="BLL4482 PROTEIN-RELATED"/>
    <property type="match status" value="1"/>
</dbReference>